<evidence type="ECO:0000313" key="7">
    <source>
        <dbReference type="Proteomes" id="UP000054826"/>
    </source>
</evidence>
<keyword evidence="3" id="KW-1133">Transmembrane helix</keyword>
<feature type="transmembrane region" description="Helical" evidence="3">
    <location>
        <begin position="39"/>
        <end position="62"/>
    </location>
</feature>
<evidence type="ECO:0000313" key="6">
    <source>
        <dbReference type="EMBL" id="KRZ43030.1"/>
    </source>
</evidence>
<dbReference type="Gene3D" id="3.40.390.10">
    <property type="entry name" value="Collagenase (Catalytic Domain)"/>
    <property type="match status" value="1"/>
</dbReference>
<dbReference type="GO" id="GO:0004222">
    <property type="term" value="F:metalloendopeptidase activity"/>
    <property type="evidence" value="ECO:0007669"/>
    <property type="project" value="InterPro"/>
</dbReference>
<dbReference type="GO" id="GO:0007229">
    <property type="term" value="P:integrin-mediated signaling pathway"/>
    <property type="evidence" value="ECO:0007669"/>
    <property type="project" value="UniProtKB-KW"/>
</dbReference>
<feature type="domain" description="Peptidase M12B" evidence="5">
    <location>
        <begin position="295"/>
        <end position="497"/>
    </location>
</feature>
<evidence type="ECO:0000256" key="1">
    <source>
        <dbReference type="PROSITE-ProRule" id="PRU00068"/>
    </source>
</evidence>
<feature type="disulfide bond" evidence="1">
    <location>
        <begin position="531"/>
        <end position="551"/>
    </location>
</feature>
<keyword evidence="2" id="KW-0479">Metal-binding</keyword>
<evidence type="ECO:0000259" key="4">
    <source>
        <dbReference type="PROSITE" id="PS50214"/>
    </source>
</evidence>
<evidence type="ECO:0000259" key="5">
    <source>
        <dbReference type="PROSITE" id="PS50215"/>
    </source>
</evidence>
<dbReference type="InterPro" id="IPR001762">
    <property type="entry name" value="Disintegrin_dom"/>
</dbReference>
<dbReference type="GO" id="GO:0006509">
    <property type="term" value="P:membrane protein ectodomain proteolysis"/>
    <property type="evidence" value="ECO:0007669"/>
    <property type="project" value="TreeGrafter"/>
</dbReference>
<dbReference type="PANTHER" id="PTHR11905:SF248">
    <property type="entry name" value="DISINTEGRIN AND METALLOPROTEINASE DOMAIN-CONTAINING PROTEIN UNC-71"/>
    <property type="match status" value="1"/>
</dbReference>
<keyword evidence="3" id="KW-0812">Transmembrane</keyword>
<evidence type="ECO:0000256" key="2">
    <source>
        <dbReference type="PROSITE-ProRule" id="PRU00276"/>
    </source>
</evidence>
<dbReference type="Pfam" id="PF01421">
    <property type="entry name" value="Reprolysin"/>
    <property type="match status" value="1"/>
</dbReference>
<feature type="domain" description="Disintegrin" evidence="4">
    <location>
        <begin position="503"/>
        <end position="559"/>
    </location>
</feature>
<reference evidence="6 7" key="1">
    <citation type="submission" date="2015-01" db="EMBL/GenBank/DDBJ databases">
        <title>Evolution of Trichinella species and genotypes.</title>
        <authorList>
            <person name="Korhonen P.K."/>
            <person name="Edoardo P."/>
            <person name="Giuseppe L.R."/>
            <person name="Gasser R.B."/>
        </authorList>
    </citation>
    <scope>NUCLEOTIDE SEQUENCE [LARGE SCALE GENOMIC DNA]</scope>
    <source>
        <strain evidence="6">ISS176</strain>
    </source>
</reference>
<accession>A0A0V1K765</accession>
<dbReference type="PROSITE" id="PS50214">
    <property type="entry name" value="DISINTEGRIN_2"/>
    <property type="match status" value="1"/>
</dbReference>
<evidence type="ECO:0000256" key="3">
    <source>
        <dbReference type="SAM" id="Phobius"/>
    </source>
</evidence>
<feature type="binding site" evidence="2">
    <location>
        <position position="439"/>
    </location>
    <ligand>
        <name>Zn(2+)</name>
        <dbReference type="ChEBI" id="CHEBI:29105"/>
        <note>catalytic</note>
    </ligand>
</feature>
<dbReference type="InterPro" id="IPR024079">
    <property type="entry name" value="MetalloPept_cat_dom_sf"/>
</dbReference>
<dbReference type="SMART" id="SM00050">
    <property type="entry name" value="DISIN"/>
    <property type="match status" value="1"/>
</dbReference>
<dbReference type="InterPro" id="IPR006586">
    <property type="entry name" value="ADAM_Cys-rich"/>
</dbReference>
<comment type="caution">
    <text evidence="6">The sequence shown here is derived from an EMBL/GenBank/DDBJ whole genome shotgun (WGS) entry which is preliminary data.</text>
</comment>
<dbReference type="Proteomes" id="UP000054826">
    <property type="component" value="Unassembled WGS sequence"/>
</dbReference>
<dbReference type="InterPro" id="IPR036436">
    <property type="entry name" value="Disintegrin_dom_sf"/>
</dbReference>
<organism evidence="6 7">
    <name type="scientific">Trichinella pseudospiralis</name>
    <name type="common">Parasitic roundworm</name>
    <dbReference type="NCBI Taxonomy" id="6337"/>
    <lineage>
        <taxon>Eukaryota</taxon>
        <taxon>Metazoa</taxon>
        <taxon>Ecdysozoa</taxon>
        <taxon>Nematoda</taxon>
        <taxon>Enoplea</taxon>
        <taxon>Dorylaimia</taxon>
        <taxon>Trichinellida</taxon>
        <taxon>Trichinellidae</taxon>
        <taxon>Trichinella</taxon>
    </lineage>
</organism>
<dbReference type="GO" id="GO:0046872">
    <property type="term" value="F:metal ion binding"/>
    <property type="evidence" value="ECO:0007669"/>
    <property type="project" value="UniProtKB-KW"/>
</dbReference>
<dbReference type="EMBL" id="JYDV01000011">
    <property type="protein sequence ID" value="KRZ43030.1"/>
    <property type="molecule type" value="Genomic_DNA"/>
</dbReference>
<sequence length="678" mass="77301">MVLINICFVIFIRWRMQSIKLPFRFPCFIKRHISSRCEALAEIILLFAVCAVSVLALGRPAFFIQARFRCESYSTFCFNFGNSCSVCSSLPASLLCPNGTKFFKMDSWNKELFEHLVDDFEIVYPVQLRDRGRVGIDTQNYLFDNSTVHFERCSFVIKTSYGRWRIHVQLNDVLIQPAAKYMRYLKLDSPSETSGRSLPNCYYHGQVHGHPKSKVSLSTCFGLRGSIIMENQTFIIIPLKGGDLSRRHPHVFVRLKWDDEASCGNTDDAEWSRKRFHRRRPHRRKLRRDVEKEVKYIELGLFIDRKLHDFLNVGYREMTSYFLEAVNAVDLAFQQLNTRVSLVYSEIWTTENKIGVQREILPSLMNFIQFSSYEFYNGPFDLALLLTAADLTTSEMMSAADTVCSARAAGMIKVADKFQPYYLSLLMAHAIGHISGMSHDDSEFDCTNGENFIGIMNNVVSMTSKKNRRVYQFTECNKHDYLELIRSGQGRCLFNYPLQNSALTLCGNKVVDPGEFCDCGSVEFITNRTLCRPSRDECDVPEYCSGSSGSCPSDSYKPNGAACGINRLGICYGGQCRQSDSECQRIWGPSGQEIPNFSLYFKTEFTENGSVYECKVFIDNKSPVNYSLIPDGSRCGKSEACISQNCVPLRNIYQHVDCPTTNTALFCSGHGREIEFHF</sequence>
<keyword evidence="2" id="KW-0862">Zinc</keyword>
<comment type="caution">
    <text evidence="2">Lacks conserved residue(s) required for the propagation of feature annotation.</text>
</comment>
<gene>
    <name evidence="6" type="primary">ADAM9</name>
    <name evidence="6" type="ORF">T4C_12131</name>
</gene>
<feature type="binding site" evidence="2">
    <location>
        <position position="429"/>
    </location>
    <ligand>
        <name>Zn(2+)</name>
        <dbReference type="ChEBI" id="CHEBI:29105"/>
        <note>catalytic</note>
    </ligand>
</feature>
<dbReference type="SUPFAM" id="SSF57552">
    <property type="entry name" value="Blood coagulation inhibitor (disintegrin)"/>
    <property type="match status" value="1"/>
</dbReference>
<dbReference type="PROSITE" id="PS50215">
    <property type="entry name" value="ADAM_MEPRO"/>
    <property type="match status" value="1"/>
</dbReference>
<keyword evidence="3" id="KW-0472">Membrane</keyword>
<keyword evidence="1" id="KW-1015">Disulfide bond</keyword>
<dbReference type="PANTHER" id="PTHR11905">
    <property type="entry name" value="ADAM A DISINTEGRIN AND METALLOPROTEASE DOMAIN"/>
    <property type="match status" value="1"/>
</dbReference>
<dbReference type="SUPFAM" id="SSF55486">
    <property type="entry name" value="Metalloproteases ('zincins'), catalytic domain"/>
    <property type="match status" value="1"/>
</dbReference>
<dbReference type="AlphaFoldDB" id="A0A0V1K765"/>
<dbReference type="SMART" id="SM00608">
    <property type="entry name" value="ACR"/>
    <property type="match status" value="1"/>
</dbReference>
<name>A0A0V1K765_TRIPS</name>
<dbReference type="InterPro" id="IPR001590">
    <property type="entry name" value="Peptidase_M12B"/>
</dbReference>
<proteinExistence type="predicted"/>
<feature type="binding site" evidence="2">
    <location>
        <position position="433"/>
    </location>
    <ligand>
        <name>Zn(2+)</name>
        <dbReference type="ChEBI" id="CHEBI:29105"/>
        <note>catalytic</note>
    </ligand>
</feature>
<dbReference type="Gene3D" id="4.10.70.10">
    <property type="entry name" value="Disintegrin domain"/>
    <property type="match status" value="1"/>
</dbReference>
<keyword evidence="6" id="KW-0401">Integrin</keyword>
<protein>
    <submittedName>
        <fullName evidence="6">Disintegrin and metalloproteinase domain-containing protein 28</fullName>
    </submittedName>
</protein>